<dbReference type="PANTHER" id="PTHR24220:SF611">
    <property type="entry name" value="ATP-BINDING COMPONENT OF ABC TRANSPORTER-RELATED"/>
    <property type="match status" value="1"/>
</dbReference>
<dbReference type="InterPro" id="IPR015854">
    <property type="entry name" value="ABC_transpr_LolD-like"/>
</dbReference>
<dbReference type="PROSITE" id="PS50893">
    <property type="entry name" value="ABC_TRANSPORTER_2"/>
    <property type="match status" value="1"/>
</dbReference>
<dbReference type="EMBL" id="SMGR01000001">
    <property type="protein sequence ID" value="TCL09962.1"/>
    <property type="molecule type" value="Genomic_DNA"/>
</dbReference>
<dbReference type="RefSeq" id="WP_132859949.1">
    <property type="nucleotide sequence ID" value="NZ_SMGR01000001.1"/>
</dbReference>
<dbReference type="InterPro" id="IPR017911">
    <property type="entry name" value="MacB-like_ATP-bd"/>
</dbReference>
<keyword evidence="2" id="KW-0547">Nucleotide-binding</keyword>
<proteinExistence type="predicted"/>
<dbReference type="InterPro" id="IPR003593">
    <property type="entry name" value="AAA+_ATPase"/>
</dbReference>
<dbReference type="GO" id="GO:0016887">
    <property type="term" value="F:ATP hydrolysis activity"/>
    <property type="evidence" value="ECO:0007669"/>
    <property type="project" value="InterPro"/>
</dbReference>
<keyword evidence="3 5" id="KW-0067">ATP-binding</keyword>
<dbReference type="SMART" id="SM00382">
    <property type="entry name" value="AAA"/>
    <property type="match status" value="1"/>
</dbReference>
<evidence type="ECO:0000256" key="2">
    <source>
        <dbReference type="ARBA" id="ARBA00022741"/>
    </source>
</evidence>
<dbReference type="PANTHER" id="PTHR24220">
    <property type="entry name" value="IMPORT ATP-BINDING PROTEIN"/>
    <property type="match status" value="1"/>
</dbReference>
<accession>A0A4R1NXP9</accession>
<evidence type="ECO:0000256" key="3">
    <source>
        <dbReference type="ARBA" id="ARBA00022840"/>
    </source>
</evidence>
<comment type="caution">
    <text evidence="5">The sequence shown here is derived from an EMBL/GenBank/DDBJ whole genome shotgun (WGS) entry which is preliminary data.</text>
</comment>
<reference evidence="5 6" key="1">
    <citation type="submission" date="2019-03" db="EMBL/GenBank/DDBJ databases">
        <title>Genomic Encyclopedia of Archaeal and Bacterial Type Strains, Phase II (KMG-II): from individual species to whole genera.</title>
        <authorList>
            <person name="Goeker M."/>
        </authorList>
    </citation>
    <scope>NUCLEOTIDE SEQUENCE [LARGE SCALE GENOMIC DNA]</scope>
    <source>
        <strain evidence="5 6">DSM 26433</strain>
    </source>
</reference>
<dbReference type="Gene3D" id="3.40.50.300">
    <property type="entry name" value="P-loop containing nucleotide triphosphate hydrolases"/>
    <property type="match status" value="1"/>
</dbReference>
<evidence type="ECO:0000259" key="4">
    <source>
        <dbReference type="PROSITE" id="PS50893"/>
    </source>
</evidence>
<evidence type="ECO:0000313" key="6">
    <source>
        <dbReference type="Proteomes" id="UP000295673"/>
    </source>
</evidence>
<dbReference type="SUPFAM" id="SSF52540">
    <property type="entry name" value="P-loop containing nucleoside triphosphate hydrolases"/>
    <property type="match status" value="1"/>
</dbReference>
<dbReference type="InterPro" id="IPR003439">
    <property type="entry name" value="ABC_transporter-like_ATP-bd"/>
</dbReference>
<dbReference type="CDD" id="cd03255">
    <property type="entry name" value="ABC_MJ0796_LolCDE_FtsE"/>
    <property type="match status" value="1"/>
</dbReference>
<feature type="domain" description="ABC transporter" evidence="4">
    <location>
        <begin position="3"/>
        <end position="226"/>
    </location>
</feature>
<organism evidence="5 6">
    <name type="scientific">Shimia isoporae</name>
    <dbReference type="NCBI Taxonomy" id="647720"/>
    <lineage>
        <taxon>Bacteria</taxon>
        <taxon>Pseudomonadati</taxon>
        <taxon>Pseudomonadota</taxon>
        <taxon>Alphaproteobacteria</taxon>
        <taxon>Rhodobacterales</taxon>
        <taxon>Roseobacteraceae</taxon>
    </lineage>
</organism>
<keyword evidence="1" id="KW-0813">Transport</keyword>
<dbReference type="Proteomes" id="UP000295673">
    <property type="component" value="Unassembled WGS sequence"/>
</dbReference>
<gene>
    <name evidence="5" type="ORF">BXY66_2030</name>
</gene>
<dbReference type="GO" id="GO:0005886">
    <property type="term" value="C:plasma membrane"/>
    <property type="evidence" value="ECO:0007669"/>
    <property type="project" value="TreeGrafter"/>
</dbReference>
<dbReference type="GO" id="GO:0022857">
    <property type="term" value="F:transmembrane transporter activity"/>
    <property type="evidence" value="ECO:0007669"/>
    <property type="project" value="TreeGrafter"/>
</dbReference>
<dbReference type="AlphaFoldDB" id="A0A4R1NXP9"/>
<name>A0A4R1NXP9_9RHOB</name>
<dbReference type="Pfam" id="PF00005">
    <property type="entry name" value="ABC_tran"/>
    <property type="match status" value="1"/>
</dbReference>
<evidence type="ECO:0000256" key="1">
    <source>
        <dbReference type="ARBA" id="ARBA00022448"/>
    </source>
</evidence>
<keyword evidence="6" id="KW-1185">Reference proteome</keyword>
<sequence>MTVELIDLRYTWPGSSQPVLDIKSFTVNAGERVLLRGPSGCGKSTLLAALSGVIDVPGGCVRIAGQDLGALAGSQRDAFRADHIGLIFQVFNLIPWLSARDNVLLPCRFSSVRRRRLSDAATTTATALLDALGLQDQADSKAGTLSIGQQQRVAAARAMIGAPELVLADEPTSALDPEAKDRFMELLSAEAARTGASLLVVSHDPGLERHFDRTVHMTDINAAVVAR</sequence>
<dbReference type="GO" id="GO:0005524">
    <property type="term" value="F:ATP binding"/>
    <property type="evidence" value="ECO:0007669"/>
    <property type="project" value="UniProtKB-KW"/>
</dbReference>
<dbReference type="InterPro" id="IPR027417">
    <property type="entry name" value="P-loop_NTPase"/>
</dbReference>
<dbReference type="OrthoDB" id="9787227at2"/>
<evidence type="ECO:0000313" key="5">
    <source>
        <dbReference type="EMBL" id="TCL09962.1"/>
    </source>
</evidence>
<protein>
    <submittedName>
        <fullName evidence="5">Putative ABC transport system ATP-binding protein</fullName>
    </submittedName>
</protein>